<keyword evidence="1" id="KW-1133">Transmembrane helix</keyword>
<feature type="transmembrane region" description="Helical" evidence="1">
    <location>
        <begin position="16"/>
        <end position="39"/>
    </location>
</feature>
<gene>
    <name evidence="2" type="ORF">BCL32_3975</name>
</gene>
<evidence type="ECO:0000313" key="3">
    <source>
        <dbReference type="Proteomes" id="UP000319824"/>
    </source>
</evidence>
<protein>
    <submittedName>
        <fullName evidence="2">Uncharacterized protein</fullName>
    </submittedName>
</protein>
<accession>A0A559SN76</accession>
<dbReference type="EMBL" id="VISO01000003">
    <property type="protein sequence ID" value="TVZ63801.1"/>
    <property type="molecule type" value="Genomic_DNA"/>
</dbReference>
<keyword evidence="1" id="KW-0812">Transmembrane</keyword>
<proteinExistence type="predicted"/>
<reference evidence="2 3" key="1">
    <citation type="submission" date="2019-06" db="EMBL/GenBank/DDBJ databases">
        <title>Pac Bio to generate improved reference genome sequences for organisms with transposon mutant libraries (support for FEBA project).</title>
        <authorList>
            <person name="Blow M."/>
        </authorList>
    </citation>
    <scope>NUCLEOTIDE SEQUENCE [LARGE SCALE GENOMIC DNA]</scope>
    <source>
        <strain evidence="2 3">USDA 1844</strain>
    </source>
</reference>
<name>A0A559SN76_9HYPH</name>
<dbReference type="AlphaFoldDB" id="A0A559SN76"/>
<dbReference type="Proteomes" id="UP000319824">
    <property type="component" value="Unassembled WGS sequence"/>
</dbReference>
<keyword evidence="1" id="KW-0472">Membrane</keyword>
<sequence length="40" mass="4144">MGDPDRYSGKPPKRGCGVWILIGMAVALALLSALVLGFLG</sequence>
<evidence type="ECO:0000313" key="2">
    <source>
        <dbReference type="EMBL" id="TVZ63801.1"/>
    </source>
</evidence>
<comment type="caution">
    <text evidence="2">The sequence shown here is derived from an EMBL/GenBank/DDBJ whole genome shotgun (WGS) entry which is preliminary data.</text>
</comment>
<evidence type="ECO:0000256" key="1">
    <source>
        <dbReference type="SAM" id="Phobius"/>
    </source>
</evidence>
<organism evidence="2 3">
    <name type="scientific">Rhizobium mongolense USDA 1844</name>
    <dbReference type="NCBI Taxonomy" id="1079460"/>
    <lineage>
        <taxon>Bacteria</taxon>
        <taxon>Pseudomonadati</taxon>
        <taxon>Pseudomonadota</taxon>
        <taxon>Alphaproteobacteria</taxon>
        <taxon>Hyphomicrobiales</taxon>
        <taxon>Rhizobiaceae</taxon>
        <taxon>Rhizobium/Agrobacterium group</taxon>
        <taxon>Rhizobium</taxon>
    </lineage>
</organism>